<protein>
    <submittedName>
        <fullName evidence="5">Arginase</fullName>
    </submittedName>
</protein>
<proteinExistence type="inferred from homology"/>
<keyword evidence="2" id="KW-0378">Hydrolase</keyword>
<comment type="similarity">
    <text evidence="4">Belongs to the arginase family.</text>
</comment>
<evidence type="ECO:0000313" key="6">
    <source>
        <dbReference type="Proteomes" id="UP000637578"/>
    </source>
</evidence>
<organism evidence="5 6">
    <name type="scientific">Longimycelium tulufanense</name>
    <dbReference type="NCBI Taxonomy" id="907463"/>
    <lineage>
        <taxon>Bacteria</taxon>
        <taxon>Bacillati</taxon>
        <taxon>Actinomycetota</taxon>
        <taxon>Actinomycetes</taxon>
        <taxon>Pseudonocardiales</taxon>
        <taxon>Pseudonocardiaceae</taxon>
        <taxon>Longimycelium</taxon>
    </lineage>
</organism>
<dbReference type="GO" id="GO:0004053">
    <property type="term" value="F:arginase activity"/>
    <property type="evidence" value="ECO:0007669"/>
    <property type="project" value="TreeGrafter"/>
</dbReference>
<dbReference type="PANTHER" id="PTHR43782:SF3">
    <property type="entry name" value="ARGINASE"/>
    <property type="match status" value="1"/>
</dbReference>
<dbReference type="Gene3D" id="3.40.800.10">
    <property type="entry name" value="Ureohydrolase domain"/>
    <property type="match status" value="1"/>
</dbReference>
<comment type="caution">
    <text evidence="5">The sequence shown here is derived from an EMBL/GenBank/DDBJ whole genome shotgun (WGS) entry which is preliminary data.</text>
</comment>
<name>A0A8J3FU59_9PSEU</name>
<dbReference type="PROSITE" id="PS51409">
    <property type="entry name" value="ARGINASE_2"/>
    <property type="match status" value="1"/>
</dbReference>
<reference evidence="5" key="2">
    <citation type="submission" date="2020-09" db="EMBL/GenBank/DDBJ databases">
        <authorList>
            <person name="Sun Q."/>
            <person name="Zhou Y."/>
        </authorList>
    </citation>
    <scope>NUCLEOTIDE SEQUENCE</scope>
    <source>
        <strain evidence="5">CGMCC 4.5737</strain>
    </source>
</reference>
<dbReference type="InterPro" id="IPR006035">
    <property type="entry name" value="Ureohydrolase"/>
</dbReference>
<dbReference type="GO" id="GO:0030145">
    <property type="term" value="F:manganese ion binding"/>
    <property type="evidence" value="ECO:0007669"/>
    <property type="project" value="TreeGrafter"/>
</dbReference>
<evidence type="ECO:0000256" key="1">
    <source>
        <dbReference type="ARBA" id="ARBA00022723"/>
    </source>
</evidence>
<evidence type="ECO:0000256" key="2">
    <source>
        <dbReference type="ARBA" id="ARBA00022801"/>
    </source>
</evidence>
<dbReference type="Proteomes" id="UP000637578">
    <property type="component" value="Unassembled WGS sequence"/>
</dbReference>
<dbReference type="Pfam" id="PF00491">
    <property type="entry name" value="Arginase"/>
    <property type="match status" value="1"/>
</dbReference>
<accession>A0A8J3FU59</accession>
<evidence type="ECO:0000256" key="3">
    <source>
        <dbReference type="ARBA" id="ARBA00023211"/>
    </source>
</evidence>
<keyword evidence="6" id="KW-1185">Reference proteome</keyword>
<keyword evidence="1" id="KW-0479">Metal-binding</keyword>
<dbReference type="SUPFAM" id="SSF52768">
    <property type="entry name" value="Arginase/deacetylase"/>
    <property type="match status" value="1"/>
</dbReference>
<dbReference type="GO" id="GO:0005829">
    <property type="term" value="C:cytosol"/>
    <property type="evidence" value="ECO:0007669"/>
    <property type="project" value="TreeGrafter"/>
</dbReference>
<dbReference type="AlphaFoldDB" id="A0A8J3FU59"/>
<keyword evidence="3" id="KW-0464">Manganese</keyword>
<dbReference type="PRINTS" id="PR00116">
    <property type="entry name" value="ARGINASE"/>
</dbReference>
<dbReference type="EMBL" id="BMMK01000002">
    <property type="protein sequence ID" value="GGM40551.1"/>
    <property type="molecule type" value="Genomic_DNA"/>
</dbReference>
<evidence type="ECO:0000313" key="5">
    <source>
        <dbReference type="EMBL" id="GGM40551.1"/>
    </source>
</evidence>
<dbReference type="PANTHER" id="PTHR43782">
    <property type="entry name" value="ARGINASE"/>
    <property type="match status" value="1"/>
</dbReference>
<reference evidence="5" key="1">
    <citation type="journal article" date="2014" name="Int. J. Syst. Evol. Microbiol.">
        <title>Complete genome sequence of Corynebacterium casei LMG S-19264T (=DSM 44701T), isolated from a smear-ripened cheese.</title>
        <authorList>
            <consortium name="US DOE Joint Genome Institute (JGI-PGF)"/>
            <person name="Walter F."/>
            <person name="Albersmeier A."/>
            <person name="Kalinowski J."/>
            <person name="Ruckert C."/>
        </authorList>
    </citation>
    <scope>NUCLEOTIDE SEQUENCE</scope>
    <source>
        <strain evidence="5">CGMCC 4.5737</strain>
    </source>
</reference>
<gene>
    <name evidence="5" type="primary">rocF</name>
    <name evidence="5" type="ORF">GCM10012275_09410</name>
</gene>
<dbReference type="CDD" id="cd09999">
    <property type="entry name" value="Arginase-like_1"/>
    <property type="match status" value="1"/>
</dbReference>
<sequence>MVRLLAVPQHQGAIVPDAGRLPTGCAALADLAGEVLGLAGHTVAVATGGTPLTGGVANFGGLLANRWAQLAALRSVREPVLLIGGDCGVDATTLAVARLRVGEGLGVVWWDAHADLHTPATSPSNAFHGMALRAALGEGDRALVADPPLPPGHAVLAGTRSMEPAEREAIDDGLAALVAPERARDGRAVAEAAVSTGMSQVYLHIDLDVLDPEEFRGSCVPVPGGLTVAEVVAGIEAVADALPVVGVGITECTTTRPAELQRLVPLLEAVGATLFAARGR</sequence>
<dbReference type="InterPro" id="IPR023696">
    <property type="entry name" value="Ureohydrolase_dom_sf"/>
</dbReference>
<evidence type="ECO:0000256" key="4">
    <source>
        <dbReference type="PROSITE-ProRule" id="PRU00742"/>
    </source>
</evidence>